<evidence type="ECO:0000313" key="3">
    <source>
        <dbReference type="Proteomes" id="UP000071778"/>
    </source>
</evidence>
<evidence type="ECO:0000313" key="2">
    <source>
        <dbReference type="EMBL" id="AMP09989.1"/>
    </source>
</evidence>
<feature type="transmembrane region" description="Helical" evidence="1">
    <location>
        <begin position="44"/>
        <end position="66"/>
    </location>
</feature>
<feature type="transmembrane region" description="Helical" evidence="1">
    <location>
        <begin position="7"/>
        <end position="24"/>
    </location>
</feature>
<protein>
    <submittedName>
        <fullName evidence="2">Putative membrane protein</fullName>
    </submittedName>
</protein>
<organism evidence="2 3">
    <name type="scientific">Collimonas arenae</name>
    <dbReference type="NCBI Taxonomy" id="279058"/>
    <lineage>
        <taxon>Bacteria</taxon>
        <taxon>Pseudomonadati</taxon>
        <taxon>Pseudomonadota</taxon>
        <taxon>Betaproteobacteria</taxon>
        <taxon>Burkholderiales</taxon>
        <taxon>Oxalobacteraceae</taxon>
        <taxon>Collimonas</taxon>
    </lineage>
</organism>
<gene>
    <name evidence="2" type="ORF">CAter282_2239</name>
</gene>
<sequence length="109" mass="11684">MTWVHYVSYLFGGAFLVNAIPHFVSGVTGRPFQSPFANPPGEGLSSSSINVLWGFFNLVIGYVLVCRVGNFDLRSTDHVVALGLGILLMGMISARLFGRFHGGDSPGGH</sequence>
<dbReference type="AlphaFoldDB" id="A0A127PQP2"/>
<evidence type="ECO:0000256" key="1">
    <source>
        <dbReference type="SAM" id="Phobius"/>
    </source>
</evidence>
<dbReference type="PATRIC" id="fig|279058.17.peg.2411"/>
<dbReference type="Proteomes" id="UP000071778">
    <property type="component" value="Chromosome"/>
</dbReference>
<keyword evidence="1" id="KW-1133">Transmembrane helix</keyword>
<name>A0A127PQP2_9BURK</name>
<keyword evidence="3" id="KW-1185">Reference proteome</keyword>
<dbReference type="EMBL" id="CP013235">
    <property type="protein sequence ID" value="AMP09989.1"/>
    <property type="molecule type" value="Genomic_DNA"/>
</dbReference>
<keyword evidence="1" id="KW-0812">Transmembrane</keyword>
<proteinExistence type="predicted"/>
<dbReference type="RefSeq" id="WP_061533372.1">
    <property type="nucleotide sequence ID" value="NZ_CP013233.1"/>
</dbReference>
<accession>A0A127PQP2</accession>
<reference evidence="2 3" key="1">
    <citation type="submission" date="2015-11" db="EMBL/GenBank/DDBJ databases">
        <title>Exploring the genomic traits of fungus-feeding bacterial genus Collimonas.</title>
        <authorList>
            <person name="Song C."/>
            <person name="Schmidt R."/>
            <person name="de Jager V."/>
            <person name="Krzyzanowska D."/>
            <person name="Jongedijk E."/>
            <person name="Cankar K."/>
            <person name="Beekwilder J."/>
            <person name="van Veen A."/>
            <person name="de Boer W."/>
            <person name="van Veen J.A."/>
            <person name="Garbeva P."/>
        </authorList>
    </citation>
    <scope>NUCLEOTIDE SEQUENCE [LARGE SCALE GENOMIC DNA]</scope>
    <source>
        <strain evidence="2 3">Ter282</strain>
    </source>
</reference>
<keyword evidence="1" id="KW-0472">Membrane</keyword>
<dbReference type="OrthoDB" id="963535at2"/>
<feature type="transmembrane region" description="Helical" evidence="1">
    <location>
        <begin position="78"/>
        <end position="97"/>
    </location>
</feature>